<protein>
    <submittedName>
        <fullName evidence="2">Uncharacterized protein</fullName>
    </submittedName>
</protein>
<reference evidence="2 3" key="2">
    <citation type="submission" date="2021-10" db="EMBL/GenBank/DDBJ databases">
        <authorList>
            <person name="Piombo E."/>
        </authorList>
    </citation>
    <scope>NUCLEOTIDE SEQUENCE [LARGE SCALE GENOMIC DNA]</scope>
</reference>
<reference evidence="3" key="1">
    <citation type="submission" date="2019-06" db="EMBL/GenBank/DDBJ databases">
        <authorList>
            <person name="Broberg M."/>
        </authorList>
    </citation>
    <scope>NUCLEOTIDE SEQUENCE [LARGE SCALE GENOMIC DNA]</scope>
</reference>
<keyword evidence="3" id="KW-1185">Reference proteome</keyword>
<sequence length="110" mass="12107">MLGTKLISNKEKRTKESNKMRLRRLKSRLEENDLSSLPAADYASATKSATKAAADRVPKSRGCLEMGQSGHVLMRYSSGWPWRTKLSIYHATLHMGDDGALIFSILGGPG</sequence>
<evidence type="ECO:0000313" key="2">
    <source>
        <dbReference type="EMBL" id="CAH0052432.1"/>
    </source>
</evidence>
<comment type="caution">
    <text evidence="2">The sequence shown here is derived from an EMBL/GenBank/DDBJ whole genome shotgun (WGS) entry which is preliminary data.</text>
</comment>
<dbReference type="EMBL" id="CABFOC020000044">
    <property type="protein sequence ID" value="CAH0052432.1"/>
    <property type="molecule type" value="Genomic_DNA"/>
</dbReference>
<accession>A0A9P0EKB0</accession>
<evidence type="ECO:0000313" key="3">
    <source>
        <dbReference type="Proteomes" id="UP000775872"/>
    </source>
</evidence>
<feature type="region of interest" description="Disordered" evidence="1">
    <location>
        <begin position="1"/>
        <end position="21"/>
    </location>
</feature>
<dbReference type="Proteomes" id="UP000775872">
    <property type="component" value="Unassembled WGS sequence"/>
</dbReference>
<gene>
    <name evidence="2" type="ORF">CSOL1703_00015554</name>
</gene>
<dbReference type="AlphaFoldDB" id="A0A9P0EKB0"/>
<feature type="compositionally biased region" description="Basic and acidic residues" evidence="1">
    <location>
        <begin position="8"/>
        <end position="19"/>
    </location>
</feature>
<proteinExistence type="predicted"/>
<organism evidence="2 3">
    <name type="scientific">Clonostachys solani</name>
    <dbReference type="NCBI Taxonomy" id="160281"/>
    <lineage>
        <taxon>Eukaryota</taxon>
        <taxon>Fungi</taxon>
        <taxon>Dikarya</taxon>
        <taxon>Ascomycota</taxon>
        <taxon>Pezizomycotina</taxon>
        <taxon>Sordariomycetes</taxon>
        <taxon>Hypocreomycetidae</taxon>
        <taxon>Hypocreales</taxon>
        <taxon>Bionectriaceae</taxon>
        <taxon>Clonostachys</taxon>
    </lineage>
</organism>
<name>A0A9P0EKB0_9HYPO</name>
<evidence type="ECO:0000256" key="1">
    <source>
        <dbReference type="SAM" id="MobiDB-lite"/>
    </source>
</evidence>